<protein>
    <recommendedName>
        <fullName evidence="2">DUF8156 domain-containing protein</fullName>
    </recommendedName>
</protein>
<dbReference type="InterPro" id="IPR058469">
    <property type="entry name" value="DUF8156"/>
</dbReference>
<sequence>MGRTNPTYRDLLRGIEERWSDYRRALRRDDQFVLDRLFEYAGEHADAASYLNHRSPLLPVFVAVDLEQEKRLDDLEDRLDTLETDLNERGVDGDESTPEEESGR</sequence>
<dbReference type="EMBL" id="JBHUDC010000005">
    <property type="protein sequence ID" value="MFD1514045.1"/>
    <property type="molecule type" value="Genomic_DNA"/>
</dbReference>
<dbReference type="Pfam" id="PF26485">
    <property type="entry name" value="DUF8156"/>
    <property type="match status" value="1"/>
</dbReference>
<evidence type="ECO:0000313" key="4">
    <source>
        <dbReference type="Proteomes" id="UP001597187"/>
    </source>
</evidence>
<feature type="compositionally biased region" description="Acidic residues" evidence="1">
    <location>
        <begin position="93"/>
        <end position="104"/>
    </location>
</feature>
<organism evidence="3 4">
    <name type="scientific">Halomarina rubra</name>
    <dbReference type="NCBI Taxonomy" id="2071873"/>
    <lineage>
        <taxon>Archaea</taxon>
        <taxon>Methanobacteriati</taxon>
        <taxon>Methanobacteriota</taxon>
        <taxon>Stenosarchaea group</taxon>
        <taxon>Halobacteria</taxon>
        <taxon>Halobacteriales</taxon>
        <taxon>Natronomonadaceae</taxon>
        <taxon>Halomarina</taxon>
    </lineage>
</organism>
<dbReference type="AlphaFoldDB" id="A0ABD6AXD9"/>
<comment type="caution">
    <text evidence="3">The sequence shown here is derived from an EMBL/GenBank/DDBJ whole genome shotgun (WGS) entry which is preliminary data.</text>
</comment>
<feature type="region of interest" description="Disordered" evidence="1">
    <location>
        <begin position="82"/>
        <end position="104"/>
    </location>
</feature>
<gene>
    <name evidence="3" type="ORF">ACFSBT_12215</name>
</gene>
<evidence type="ECO:0000259" key="2">
    <source>
        <dbReference type="Pfam" id="PF26485"/>
    </source>
</evidence>
<reference evidence="3 4" key="1">
    <citation type="journal article" date="2019" name="Int. J. Syst. Evol. Microbiol.">
        <title>The Global Catalogue of Microorganisms (GCM) 10K type strain sequencing project: providing services to taxonomists for standard genome sequencing and annotation.</title>
        <authorList>
            <consortium name="The Broad Institute Genomics Platform"/>
            <consortium name="The Broad Institute Genome Sequencing Center for Infectious Disease"/>
            <person name="Wu L."/>
            <person name="Ma J."/>
        </authorList>
    </citation>
    <scope>NUCLEOTIDE SEQUENCE [LARGE SCALE GENOMIC DNA]</scope>
    <source>
        <strain evidence="3 4">CGMCC 1.12563</strain>
    </source>
</reference>
<evidence type="ECO:0000313" key="3">
    <source>
        <dbReference type="EMBL" id="MFD1514045.1"/>
    </source>
</evidence>
<feature type="compositionally biased region" description="Basic and acidic residues" evidence="1">
    <location>
        <begin position="82"/>
        <end position="92"/>
    </location>
</feature>
<proteinExistence type="predicted"/>
<feature type="domain" description="DUF8156" evidence="2">
    <location>
        <begin position="1"/>
        <end position="96"/>
    </location>
</feature>
<evidence type="ECO:0000256" key="1">
    <source>
        <dbReference type="SAM" id="MobiDB-lite"/>
    </source>
</evidence>
<dbReference type="RefSeq" id="WP_250874000.1">
    <property type="nucleotide sequence ID" value="NZ_JALXFV010000005.1"/>
</dbReference>
<dbReference type="Proteomes" id="UP001597187">
    <property type="component" value="Unassembled WGS sequence"/>
</dbReference>
<keyword evidence="4" id="KW-1185">Reference proteome</keyword>
<name>A0ABD6AXD9_9EURY</name>
<accession>A0ABD6AXD9</accession>